<dbReference type="InterPro" id="IPR008930">
    <property type="entry name" value="Terpenoid_cyclase/PrenylTrfase"/>
</dbReference>
<dbReference type="Pfam" id="PF00207">
    <property type="entry name" value="A2M"/>
    <property type="match status" value="1"/>
</dbReference>
<dbReference type="PANTHER" id="PTHR40094:SF1">
    <property type="entry name" value="UBIQUITIN DOMAIN-CONTAINING PROTEIN"/>
    <property type="match status" value="1"/>
</dbReference>
<dbReference type="SMART" id="SM01359">
    <property type="entry name" value="A2M_N_2"/>
    <property type="match status" value="1"/>
</dbReference>
<dbReference type="InterPro" id="IPR011625">
    <property type="entry name" value="A2M_N_BRD"/>
</dbReference>
<dbReference type="GO" id="GO:0005615">
    <property type="term" value="C:extracellular space"/>
    <property type="evidence" value="ECO:0007669"/>
    <property type="project" value="InterPro"/>
</dbReference>
<protein>
    <recommendedName>
        <fullName evidence="5">Alpha-2-macroglobulin domain-containing protein</fullName>
    </recommendedName>
</protein>
<dbReference type="InterPro" id="IPR041246">
    <property type="entry name" value="Bact_MG10"/>
</dbReference>
<dbReference type="PANTHER" id="PTHR40094">
    <property type="entry name" value="ALPHA-2-MACROGLOBULIN HOMOLOG"/>
    <property type="match status" value="1"/>
</dbReference>
<comment type="caution">
    <text evidence="3">The sequence shown here is derived from an EMBL/GenBank/DDBJ whole genome shotgun (WGS) entry which is preliminary data.</text>
</comment>
<dbReference type="GO" id="GO:0004866">
    <property type="term" value="F:endopeptidase inhibitor activity"/>
    <property type="evidence" value="ECO:0007669"/>
    <property type="project" value="InterPro"/>
</dbReference>
<dbReference type="AlphaFoldDB" id="A0A350HBZ3"/>
<dbReference type="SMART" id="SM01419">
    <property type="entry name" value="Thiol-ester_cl"/>
    <property type="match status" value="1"/>
</dbReference>
<feature type="domain" description="Alpha-2-macroglobulin bait region" evidence="1">
    <location>
        <begin position="21"/>
        <end position="177"/>
    </location>
</feature>
<proteinExistence type="predicted"/>
<dbReference type="Proteomes" id="UP000264062">
    <property type="component" value="Unassembled WGS sequence"/>
</dbReference>
<dbReference type="Pfam" id="PF07678">
    <property type="entry name" value="TED_complement"/>
    <property type="match status" value="1"/>
</dbReference>
<evidence type="ECO:0008006" key="5">
    <source>
        <dbReference type="Google" id="ProtNLM"/>
    </source>
</evidence>
<dbReference type="InterPro" id="IPR047565">
    <property type="entry name" value="Alpha-macroglob_thiol-ester_cl"/>
</dbReference>
<name>A0A350HBZ3_UNCW3</name>
<evidence type="ECO:0000313" key="4">
    <source>
        <dbReference type="Proteomes" id="UP000264062"/>
    </source>
</evidence>
<dbReference type="CDD" id="cd02891">
    <property type="entry name" value="A2M_like"/>
    <property type="match status" value="1"/>
</dbReference>
<feature type="non-terminal residue" evidence="3">
    <location>
        <position position="1"/>
    </location>
</feature>
<feature type="domain" description="Alpha-2-macroglobulin" evidence="2">
    <location>
        <begin position="236"/>
        <end position="324"/>
    </location>
</feature>
<organism evidence="3 4">
    <name type="scientific">candidate division WOR-3 bacterium</name>
    <dbReference type="NCBI Taxonomy" id="2052148"/>
    <lineage>
        <taxon>Bacteria</taxon>
        <taxon>Bacteria division WOR-3</taxon>
    </lineage>
</organism>
<dbReference type="Pfam" id="PF07703">
    <property type="entry name" value="A2M_BRD"/>
    <property type="match status" value="1"/>
</dbReference>
<sequence>ENFYFCGDKEGWWQMRDDNYIEVIPDKKSGEYEIGDKAKIFVKTPYKDLNGYVTIEREGIYKKFPVKIKSNAHIIEVPITEEMLPNAYFSIFVYKGRSSNEIKEDTVDLGKPYFGVGFCNLKVSSEKRRQSVEIKIDKESYKPQETVKGSVQVLNSSKKGTGAEVSIAVVDLGILNLIGFETPNPFKEFYKNRNHDVSMATNAGDIVGERNYGEKGENRGGDGGMDKFRAEFLPIIYFKAQVATDASGKADFEFKLPDNLTTFRIMAVSCNETDFGNGEKDFIVKKDFMLNQSLPNFVRDGDTFIGGAVAVNMTEKDGDYRVECTAEGAEIIEQYNDSGMLKSGEKKEILCKFLVDTDKDTVVLKFKGALNSENDNLMIKLPVRKNPLIHFAGIYESTEERENMHQINLSEIKKANLKVTFSSTGMNDIKEATRYLFDYPYGCLEQRTSKVFPLIIGEDLINTFDIGEIKGKTIKNIVKEYLNMLSSYQQQSGGFSIWTKQGDPVNPYLTNYVVYIMNYAKKNGYKIDENVYANALNYVRTIAGGTAKSPYFEWYSHQSTDATKLFSTYLLKLAKQNYDSYIQQYADKVEQMSGEGLGWLLLLINGDKKYDKIRARVFERINVLAKYEGMYAYFEIDEKLYDEIYSSSVKTTSLIMYALLEEKGKKFNDAEKFIFWLLKRRSAGGYWSNTQDNAFAIMAMDKYFKVFESSEPNFKASVSVDKKKIFEEAFKGYSLQQSENETVLEGASKKEVTVNKTGEGRLYYSLIVSYGAPSEIGAINNGFEVTKAITPYQHDSNEFIRGRMYKVTLHIKTESERMYVAVDDPVPAGFEIVNTAFATNEGITEDQREYYGWWFGNFNHTEKYFDRYVLFADWLNKGEYTKTYYIKAIYPGKYYMPPTKAEEMYTPGIYGSSESKWVEIK</sequence>
<evidence type="ECO:0000313" key="3">
    <source>
        <dbReference type="EMBL" id="HAV93059.1"/>
    </source>
</evidence>
<evidence type="ECO:0000259" key="1">
    <source>
        <dbReference type="SMART" id="SM01359"/>
    </source>
</evidence>
<dbReference type="Pfam" id="PF17973">
    <property type="entry name" value="bMG10"/>
    <property type="match status" value="1"/>
</dbReference>
<gene>
    <name evidence="3" type="ORF">DCW38_07775</name>
</gene>
<dbReference type="SUPFAM" id="SSF48239">
    <property type="entry name" value="Terpenoid cyclases/Protein prenyltransferases"/>
    <property type="match status" value="1"/>
</dbReference>
<dbReference type="InterPro" id="IPR001599">
    <property type="entry name" value="Macroglobln_a2"/>
</dbReference>
<dbReference type="Gene3D" id="1.50.10.20">
    <property type="match status" value="1"/>
</dbReference>
<dbReference type="InterPro" id="IPR011626">
    <property type="entry name" value="Alpha-macroglobulin_TED"/>
</dbReference>
<dbReference type="InterPro" id="IPR051802">
    <property type="entry name" value="YfhM-like"/>
</dbReference>
<dbReference type="SMART" id="SM01360">
    <property type="entry name" value="A2M"/>
    <property type="match status" value="1"/>
</dbReference>
<dbReference type="EMBL" id="DMZY01000230">
    <property type="protein sequence ID" value="HAV93059.1"/>
    <property type="molecule type" value="Genomic_DNA"/>
</dbReference>
<accession>A0A350HBZ3</accession>
<evidence type="ECO:0000259" key="2">
    <source>
        <dbReference type="SMART" id="SM01360"/>
    </source>
</evidence>
<reference evidence="3 4" key="1">
    <citation type="journal article" date="2018" name="Nat. Biotechnol.">
        <title>A standardized bacterial taxonomy based on genome phylogeny substantially revises the tree of life.</title>
        <authorList>
            <person name="Parks D.H."/>
            <person name="Chuvochina M."/>
            <person name="Waite D.W."/>
            <person name="Rinke C."/>
            <person name="Skarshewski A."/>
            <person name="Chaumeil P.A."/>
            <person name="Hugenholtz P."/>
        </authorList>
    </citation>
    <scope>NUCLEOTIDE SEQUENCE [LARGE SCALE GENOMIC DNA]</scope>
    <source>
        <strain evidence="3">UBA9956</strain>
    </source>
</reference>